<protein>
    <submittedName>
        <fullName evidence="1">Uncharacterized protein YwqG</fullName>
    </submittedName>
</protein>
<accession>A0A1G5MMW1</accession>
<dbReference type="InterPro" id="IPR015315">
    <property type="entry name" value="DUF1963"/>
</dbReference>
<dbReference type="PANTHER" id="PTHR36436:SF6">
    <property type="entry name" value="SLL5081 PROTEIN"/>
    <property type="match status" value="1"/>
</dbReference>
<keyword evidence="2" id="KW-1185">Reference proteome</keyword>
<dbReference type="RefSeq" id="WP_244514414.1">
    <property type="nucleotide sequence ID" value="NZ_FMVW01000001.1"/>
</dbReference>
<dbReference type="InterPro" id="IPR035948">
    <property type="entry name" value="YwqG-like_sf"/>
</dbReference>
<proteinExistence type="predicted"/>
<dbReference type="Gene3D" id="2.30.320.10">
    <property type="entry name" value="YwqG-like"/>
    <property type="match status" value="1"/>
</dbReference>
<dbReference type="Proteomes" id="UP000199347">
    <property type="component" value="Unassembled WGS sequence"/>
</dbReference>
<sequence length="341" mass="38556">MFDGLAEATSALANWFDPPRLERVVEALAPAIVFKPADAGTRRVGGTHIGGVPDVPEAFVWPRPPMPSDPQEIAARANADMGREMRAHMERGLPYAFIAQMDLQEAEALGEVAEILPPEGRLLFFYDHVTGPWDTGTRAARVIWDTSPTSNLSQARMPFDLAEAAQAELDALADIRHDDAEGTVYAAPQREMKLAATWRLPHPASLDAEGLPELRWDASGDESERFREDYEAALVEYHDMYTEEHWRRQQLLGSPEPEQDDPRLDAAVVSEFAVQHLPPELWRENLPRIKAEAETWTLLLQLDVADWMQARFTEGTVYFLIRRSDLKKRRFDEVVAVYQQT</sequence>
<organism evidence="1 2">
    <name type="scientific">Afifella marina DSM 2698</name>
    <dbReference type="NCBI Taxonomy" id="1120955"/>
    <lineage>
        <taxon>Bacteria</taxon>
        <taxon>Pseudomonadati</taxon>
        <taxon>Pseudomonadota</taxon>
        <taxon>Alphaproteobacteria</taxon>
        <taxon>Hyphomicrobiales</taxon>
        <taxon>Afifellaceae</taxon>
        <taxon>Afifella</taxon>
    </lineage>
</organism>
<evidence type="ECO:0000313" key="1">
    <source>
        <dbReference type="EMBL" id="SCZ26433.1"/>
    </source>
</evidence>
<name>A0A1G5MMW1_AFIMA</name>
<dbReference type="Pfam" id="PF09234">
    <property type="entry name" value="DUF1963"/>
    <property type="match status" value="1"/>
</dbReference>
<reference evidence="1 2" key="1">
    <citation type="submission" date="2016-10" db="EMBL/GenBank/DDBJ databases">
        <authorList>
            <person name="de Groot N.N."/>
        </authorList>
    </citation>
    <scope>NUCLEOTIDE SEQUENCE [LARGE SCALE GENOMIC DNA]</scope>
    <source>
        <strain evidence="1 2">DSM 2698</strain>
    </source>
</reference>
<dbReference type="EMBL" id="FMVW01000001">
    <property type="protein sequence ID" value="SCZ26433.1"/>
    <property type="molecule type" value="Genomic_DNA"/>
</dbReference>
<gene>
    <name evidence="1" type="ORF">SAMN03080610_00946</name>
</gene>
<evidence type="ECO:0000313" key="2">
    <source>
        <dbReference type="Proteomes" id="UP000199347"/>
    </source>
</evidence>
<dbReference type="SUPFAM" id="SSF103032">
    <property type="entry name" value="Hypothetical protein YwqG"/>
    <property type="match status" value="1"/>
</dbReference>
<dbReference type="AlphaFoldDB" id="A0A1G5MMW1"/>
<dbReference type="PANTHER" id="PTHR36436">
    <property type="entry name" value="SLL5081 PROTEIN"/>
    <property type="match status" value="1"/>
</dbReference>